<dbReference type="InterPro" id="IPR029052">
    <property type="entry name" value="Metallo-depent_PP-like"/>
</dbReference>
<keyword evidence="9" id="KW-0378">Hydrolase</keyword>
<comment type="cofactor">
    <cofactor evidence="1">
        <name>Mg(2+)</name>
        <dbReference type="ChEBI" id="CHEBI:18420"/>
    </cofactor>
</comment>
<reference evidence="18" key="1">
    <citation type="submission" date="2019-02" db="EMBL/GenBank/DDBJ databases">
        <authorList>
            <person name="Vechtova P."/>
            <person name="Dzyuba B."/>
            <person name="Dzyuba V."/>
            <person name="Silveira A.N."/>
            <person name="Silveira R.V."/>
            <person name="Fussy Z."/>
            <person name="Grubhoffer L."/>
            <person name="Rodina M."/>
            <person name="Sterba J."/>
        </authorList>
    </citation>
    <scope>NUCLEOTIDE SEQUENCE</scope>
</reference>
<evidence type="ECO:0000256" key="9">
    <source>
        <dbReference type="ARBA" id="ARBA00022801"/>
    </source>
</evidence>
<evidence type="ECO:0000256" key="7">
    <source>
        <dbReference type="ARBA" id="ARBA00016378"/>
    </source>
</evidence>
<evidence type="ECO:0000256" key="13">
    <source>
        <dbReference type="ARBA" id="ARBA00047486"/>
    </source>
</evidence>
<dbReference type="Pfam" id="PF00149">
    <property type="entry name" value="Metallophos"/>
    <property type="match status" value="1"/>
</dbReference>
<dbReference type="Gene3D" id="3.60.21.10">
    <property type="match status" value="1"/>
</dbReference>
<evidence type="ECO:0000256" key="12">
    <source>
        <dbReference type="ARBA" id="ARBA00032579"/>
    </source>
</evidence>
<comment type="subunit">
    <text evidence="3">Monomer.</text>
</comment>
<organism evidence="18">
    <name type="scientific">Potamotrygon motoro</name>
    <name type="common">Ocellate river stingray</name>
    <name type="synonym">Taeniura motoro</name>
    <dbReference type="NCBI Taxonomy" id="86373"/>
    <lineage>
        <taxon>Eukaryota</taxon>
        <taxon>Metazoa</taxon>
        <taxon>Chordata</taxon>
        <taxon>Craniata</taxon>
        <taxon>Vertebrata</taxon>
        <taxon>Chondrichthyes</taxon>
        <taxon>Elasmobranchii</taxon>
        <taxon>Batoidea</taxon>
        <taxon>Myliobatiformes</taxon>
        <taxon>Potamotrygonidae</taxon>
        <taxon>Potamotrygon</taxon>
    </lineage>
</organism>
<proteinExistence type="evidence at transcript level"/>
<dbReference type="PANTHER" id="PTHR16509">
    <property type="match status" value="1"/>
</dbReference>
<comment type="catalytic activity">
    <reaction evidence="16">
        <text>ADP-D-ribose + H2O = D-ribose 5-phosphate + AMP + 2 H(+)</text>
        <dbReference type="Rhea" id="RHEA:10412"/>
        <dbReference type="ChEBI" id="CHEBI:15377"/>
        <dbReference type="ChEBI" id="CHEBI:15378"/>
        <dbReference type="ChEBI" id="CHEBI:57967"/>
        <dbReference type="ChEBI" id="CHEBI:78346"/>
        <dbReference type="ChEBI" id="CHEBI:456215"/>
        <dbReference type="EC" id="3.6.1.13"/>
    </reaction>
</comment>
<evidence type="ECO:0000313" key="18">
    <source>
        <dbReference type="EMBL" id="QFF91291.1"/>
    </source>
</evidence>
<evidence type="ECO:0000256" key="14">
    <source>
        <dbReference type="ARBA" id="ARBA00047636"/>
    </source>
</evidence>
<dbReference type="GO" id="GO:0047734">
    <property type="term" value="F:CDP-glycerol diphosphatase activity"/>
    <property type="evidence" value="ECO:0007669"/>
    <property type="project" value="UniProtKB-EC"/>
</dbReference>
<dbReference type="EMBL" id="MK545244">
    <property type="protein sequence ID" value="QFF91291.1"/>
    <property type="molecule type" value="mRNA"/>
</dbReference>
<dbReference type="EC" id="3.6.1.53" evidence="6"/>
<gene>
    <name evidence="18" type="primary">ADPRM</name>
</gene>
<evidence type="ECO:0000256" key="11">
    <source>
        <dbReference type="ARBA" id="ARBA00030848"/>
    </source>
</evidence>
<dbReference type="CDD" id="cd07396">
    <property type="entry name" value="MPP_Nbla03831"/>
    <property type="match status" value="1"/>
</dbReference>
<evidence type="ECO:0000259" key="17">
    <source>
        <dbReference type="Pfam" id="PF00149"/>
    </source>
</evidence>
<evidence type="ECO:0000256" key="3">
    <source>
        <dbReference type="ARBA" id="ARBA00011245"/>
    </source>
</evidence>
<dbReference type="InterPro" id="IPR041869">
    <property type="entry name" value="MPP_ADPRM"/>
</dbReference>
<comment type="catalytic activity">
    <reaction evidence="14">
        <text>CDP-choline + H2O = phosphocholine + CMP + 2 H(+)</text>
        <dbReference type="Rhea" id="RHEA:32487"/>
        <dbReference type="ChEBI" id="CHEBI:15377"/>
        <dbReference type="ChEBI" id="CHEBI:15378"/>
        <dbReference type="ChEBI" id="CHEBI:58779"/>
        <dbReference type="ChEBI" id="CHEBI:60377"/>
        <dbReference type="ChEBI" id="CHEBI:295975"/>
        <dbReference type="EC" id="3.6.1.53"/>
    </reaction>
</comment>
<sequence>METEAAGNNLYFTFGVIADIQYADIRNGLNYSRTRERYYRNSLRLLRNAIKEWNEEPVAPNFILQLGDIIDGCNSQIKASEEALQTVLNEFTNCLSPVHHVWGNHEFYNFDRKQLLKSVLNSKHLEGDIVSSNVPSISIKTEINPDDSEAFYGYHFSPFPKFRFIITDAYDLSILGRGKSSKKHNESVQILKSYNKNENPNSPEGLAGLNIRFLGFNGGFSQEQLEWLNAVLDFSDQNQEKVTVVGHLPIHPGSTDPVCVAWNFNEMLSMLQAHSSVVCFIAGHDHDGGYYLDDCGIHHLTFEGVIETSPESQAFGTVHVYEDRMILEGRGRIPRRVLWYRER</sequence>
<keyword evidence="8" id="KW-0479">Metal-binding</keyword>
<evidence type="ECO:0000256" key="5">
    <source>
        <dbReference type="ARBA" id="ARBA00012453"/>
    </source>
</evidence>
<protein>
    <recommendedName>
        <fullName evidence="7">Manganese-dependent ADP-ribose/CDP-alcohol diphosphatase</fullName>
        <ecNumber evidence="5">3.6.1.13</ecNumber>
        <ecNumber evidence="4">3.6.1.16</ecNumber>
        <ecNumber evidence="6">3.6.1.53</ecNumber>
    </recommendedName>
    <alternativeName>
        <fullName evidence="12">ADPRibase-Mn</fullName>
    </alternativeName>
    <alternativeName>
        <fullName evidence="11">CDP-choline phosphohydrolase</fullName>
    </alternativeName>
</protein>
<dbReference type="GO" id="GO:0008663">
    <property type="term" value="F:2',3'-cyclic-nucleotide 2'-phosphodiesterase activity"/>
    <property type="evidence" value="ECO:0007669"/>
    <property type="project" value="TreeGrafter"/>
</dbReference>
<comment type="catalytic activity">
    <reaction evidence="15">
        <text>ADP-D-ribose + H2O = D-ribose 5-phosphate + AMP + 2 H(+)</text>
        <dbReference type="Rhea" id="RHEA:10412"/>
        <dbReference type="ChEBI" id="CHEBI:15377"/>
        <dbReference type="ChEBI" id="CHEBI:15378"/>
        <dbReference type="ChEBI" id="CHEBI:57967"/>
        <dbReference type="ChEBI" id="CHEBI:78346"/>
        <dbReference type="ChEBI" id="CHEBI:456215"/>
        <dbReference type="EC" id="3.6.1.53"/>
    </reaction>
</comment>
<feature type="domain" description="Calcineurin-like phosphoesterase" evidence="17">
    <location>
        <begin position="13"/>
        <end position="287"/>
    </location>
</feature>
<comment type="similarity">
    <text evidence="2">Belongs to the ADPRibase-Mn family.</text>
</comment>
<evidence type="ECO:0000256" key="15">
    <source>
        <dbReference type="ARBA" id="ARBA00047894"/>
    </source>
</evidence>
<dbReference type="InterPro" id="IPR004843">
    <property type="entry name" value="Calcineurin-like_PHP"/>
</dbReference>
<evidence type="ECO:0000256" key="1">
    <source>
        <dbReference type="ARBA" id="ARBA00001946"/>
    </source>
</evidence>
<evidence type="ECO:0000256" key="6">
    <source>
        <dbReference type="ARBA" id="ARBA00012529"/>
    </source>
</evidence>
<dbReference type="GO" id="GO:0030145">
    <property type="term" value="F:manganese ion binding"/>
    <property type="evidence" value="ECO:0007669"/>
    <property type="project" value="TreeGrafter"/>
</dbReference>
<evidence type="ECO:0000256" key="8">
    <source>
        <dbReference type="ARBA" id="ARBA00022723"/>
    </source>
</evidence>
<dbReference type="EC" id="3.6.1.16" evidence="4"/>
<dbReference type="AlphaFoldDB" id="A0A5J6SDH8"/>
<dbReference type="PANTHER" id="PTHR16509:SF1">
    <property type="entry name" value="MANGANESE-DEPENDENT ADP-RIBOSE_CDP-ALCOHOL DIPHOSPHATASE"/>
    <property type="match status" value="1"/>
</dbReference>
<accession>A0A5J6SDH8</accession>
<dbReference type="SUPFAM" id="SSF56300">
    <property type="entry name" value="Metallo-dependent phosphatases"/>
    <property type="match status" value="1"/>
</dbReference>
<evidence type="ECO:0000256" key="2">
    <source>
        <dbReference type="ARBA" id="ARBA00006362"/>
    </source>
</evidence>
<evidence type="ECO:0000256" key="10">
    <source>
        <dbReference type="ARBA" id="ARBA00022833"/>
    </source>
</evidence>
<dbReference type="GO" id="GO:0047631">
    <property type="term" value="F:ADP-ribose diphosphatase activity"/>
    <property type="evidence" value="ECO:0007669"/>
    <property type="project" value="UniProtKB-EC"/>
</dbReference>
<evidence type="ECO:0000256" key="4">
    <source>
        <dbReference type="ARBA" id="ARBA00012443"/>
    </source>
</evidence>
<dbReference type="EC" id="3.6.1.13" evidence="5"/>
<evidence type="ECO:0000256" key="16">
    <source>
        <dbReference type="ARBA" id="ARBA00049546"/>
    </source>
</evidence>
<comment type="catalytic activity">
    <reaction evidence="13">
        <text>CDP-glycerol + H2O = sn-glycerol 3-phosphate + CMP + 2 H(+)</text>
        <dbReference type="Rhea" id="RHEA:21692"/>
        <dbReference type="ChEBI" id="CHEBI:15377"/>
        <dbReference type="ChEBI" id="CHEBI:15378"/>
        <dbReference type="ChEBI" id="CHEBI:57597"/>
        <dbReference type="ChEBI" id="CHEBI:58311"/>
        <dbReference type="ChEBI" id="CHEBI:60377"/>
        <dbReference type="EC" id="3.6.1.16"/>
    </reaction>
</comment>
<name>A0A5J6SDH8_POTMO</name>
<keyword evidence="10" id="KW-0862">Zinc</keyword>